<organism evidence="1 2">
    <name type="scientific">Durusdinium trenchii</name>
    <dbReference type="NCBI Taxonomy" id="1381693"/>
    <lineage>
        <taxon>Eukaryota</taxon>
        <taxon>Sar</taxon>
        <taxon>Alveolata</taxon>
        <taxon>Dinophyceae</taxon>
        <taxon>Suessiales</taxon>
        <taxon>Symbiodiniaceae</taxon>
        <taxon>Durusdinium</taxon>
    </lineage>
</organism>
<dbReference type="Gene3D" id="3.90.228.10">
    <property type="match status" value="1"/>
</dbReference>
<reference evidence="1 2" key="1">
    <citation type="submission" date="2024-02" db="EMBL/GenBank/DDBJ databases">
        <authorList>
            <person name="Chen Y."/>
            <person name="Shah S."/>
            <person name="Dougan E. K."/>
            <person name="Thang M."/>
            <person name="Chan C."/>
        </authorList>
    </citation>
    <scope>NUCLEOTIDE SEQUENCE [LARGE SCALE GENOMIC DNA]</scope>
</reference>
<dbReference type="EMBL" id="CAXAMN010009435">
    <property type="protein sequence ID" value="CAK9028620.1"/>
    <property type="molecule type" value="Genomic_DNA"/>
</dbReference>
<accession>A0ABP0KP35</accession>
<name>A0ABP0KP35_9DINO</name>
<keyword evidence="2" id="KW-1185">Reference proteome</keyword>
<evidence type="ECO:0000313" key="2">
    <source>
        <dbReference type="Proteomes" id="UP001642484"/>
    </source>
</evidence>
<sequence>MSVHFQAKSREDSEFEFHQTPLDFGWIQSGRGWMKKKEKGVDQAMSQSPTLHGTRSIDAECSPLKADEYAKEGKDGLCCALVCRVAAGHVLYNDEVTPDAEKLQESCISGKFHSILGDREKCRGTFKEFVIFDADQAKT</sequence>
<proteinExistence type="predicted"/>
<gene>
    <name evidence="1" type="ORF">CCMP2556_LOCUS17168</name>
</gene>
<protein>
    <recommendedName>
        <fullName evidence="3">Poly [ADP-ribose] polymerase</fullName>
    </recommendedName>
</protein>
<comment type="caution">
    <text evidence="1">The sequence shown here is derived from an EMBL/GenBank/DDBJ whole genome shotgun (WGS) entry which is preliminary data.</text>
</comment>
<evidence type="ECO:0008006" key="3">
    <source>
        <dbReference type="Google" id="ProtNLM"/>
    </source>
</evidence>
<dbReference type="Proteomes" id="UP001642484">
    <property type="component" value="Unassembled WGS sequence"/>
</dbReference>
<evidence type="ECO:0000313" key="1">
    <source>
        <dbReference type="EMBL" id="CAK9028620.1"/>
    </source>
</evidence>